<evidence type="ECO:0000259" key="1">
    <source>
        <dbReference type="PROSITE" id="PS50994"/>
    </source>
</evidence>
<dbReference type="GO" id="GO:0003676">
    <property type="term" value="F:nucleic acid binding"/>
    <property type="evidence" value="ECO:0007669"/>
    <property type="project" value="InterPro"/>
</dbReference>
<dbReference type="EMBL" id="CAVLGL010000087">
    <property type="protein sequence ID" value="CAK1591931.1"/>
    <property type="molecule type" value="Genomic_DNA"/>
</dbReference>
<name>A0AAV1LDD4_9NEOP</name>
<dbReference type="PANTHER" id="PTHR47331:SF1">
    <property type="entry name" value="GAG-LIKE PROTEIN"/>
    <property type="match status" value="1"/>
</dbReference>
<dbReference type="InterPro" id="IPR036397">
    <property type="entry name" value="RNaseH_sf"/>
</dbReference>
<dbReference type="GO" id="GO:0015074">
    <property type="term" value="P:DNA integration"/>
    <property type="evidence" value="ECO:0007669"/>
    <property type="project" value="InterPro"/>
</dbReference>
<dbReference type="InterPro" id="IPR012337">
    <property type="entry name" value="RNaseH-like_sf"/>
</dbReference>
<dbReference type="SUPFAM" id="SSF53098">
    <property type="entry name" value="Ribonuclease H-like"/>
    <property type="match status" value="1"/>
</dbReference>
<keyword evidence="3" id="KW-1185">Reference proteome</keyword>
<reference evidence="2 3" key="1">
    <citation type="submission" date="2023-11" db="EMBL/GenBank/DDBJ databases">
        <authorList>
            <person name="Hedman E."/>
            <person name="Englund M."/>
            <person name="Stromberg M."/>
            <person name="Nyberg Akerstrom W."/>
            <person name="Nylinder S."/>
            <person name="Jareborg N."/>
            <person name="Kallberg Y."/>
            <person name="Kronander E."/>
        </authorList>
    </citation>
    <scope>NUCLEOTIDE SEQUENCE [LARGE SCALE GENOMIC DNA]</scope>
</reference>
<sequence length="132" mass="14498">MALRRMAARRGMPLVIISDNGTNLKGADAELKKSISELDTETVREAGAIRGVEWRFIPPGAPENRGSWERMIRTAKSSLKVILKERASHPDTLVTLLAEVEATVNSRPITHVSNDPNYPEALTPNHFLIGAS</sequence>
<dbReference type="InterPro" id="IPR001584">
    <property type="entry name" value="Integrase_cat-core"/>
</dbReference>
<evidence type="ECO:0000313" key="3">
    <source>
        <dbReference type="Proteomes" id="UP001314205"/>
    </source>
</evidence>
<evidence type="ECO:0000313" key="2">
    <source>
        <dbReference type="EMBL" id="CAK1591931.1"/>
    </source>
</evidence>
<comment type="caution">
    <text evidence="2">The sequence shown here is derived from an EMBL/GenBank/DDBJ whole genome shotgun (WGS) entry which is preliminary data.</text>
</comment>
<proteinExistence type="predicted"/>
<dbReference type="PANTHER" id="PTHR47331">
    <property type="entry name" value="PHD-TYPE DOMAIN-CONTAINING PROTEIN"/>
    <property type="match status" value="1"/>
</dbReference>
<dbReference type="PROSITE" id="PS50994">
    <property type="entry name" value="INTEGRASE"/>
    <property type="match status" value="1"/>
</dbReference>
<feature type="domain" description="Integrase catalytic" evidence="1">
    <location>
        <begin position="1"/>
        <end position="132"/>
    </location>
</feature>
<dbReference type="Gene3D" id="3.30.420.10">
    <property type="entry name" value="Ribonuclease H-like superfamily/Ribonuclease H"/>
    <property type="match status" value="1"/>
</dbReference>
<dbReference type="Proteomes" id="UP001314205">
    <property type="component" value="Unassembled WGS sequence"/>
</dbReference>
<accession>A0AAV1LDD4</accession>
<protein>
    <recommendedName>
        <fullName evidence="1">Integrase catalytic domain-containing protein</fullName>
    </recommendedName>
</protein>
<organism evidence="2 3">
    <name type="scientific">Parnassius mnemosyne</name>
    <name type="common">clouded apollo</name>
    <dbReference type="NCBI Taxonomy" id="213953"/>
    <lineage>
        <taxon>Eukaryota</taxon>
        <taxon>Metazoa</taxon>
        <taxon>Ecdysozoa</taxon>
        <taxon>Arthropoda</taxon>
        <taxon>Hexapoda</taxon>
        <taxon>Insecta</taxon>
        <taxon>Pterygota</taxon>
        <taxon>Neoptera</taxon>
        <taxon>Endopterygota</taxon>
        <taxon>Lepidoptera</taxon>
        <taxon>Glossata</taxon>
        <taxon>Ditrysia</taxon>
        <taxon>Papilionoidea</taxon>
        <taxon>Papilionidae</taxon>
        <taxon>Parnassiinae</taxon>
        <taxon>Parnassini</taxon>
        <taxon>Parnassius</taxon>
        <taxon>Driopa</taxon>
    </lineage>
</organism>
<gene>
    <name evidence="2" type="ORF">PARMNEM_LOCUS12044</name>
</gene>
<dbReference type="AlphaFoldDB" id="A0AAV1LDD4"/>